<sequence length="136" mass="14991">LQASFRDTVLKSGCIVYVSESWLRKVYDHAIAAPFGEISGALLGVVKDFDGLDRGILTDVERLQRISQGKPPAKPVEERIAARWLIASAWDSTVHILSTFLGIKERRKARQKIQDGIEYSIKGMQLLAAVALELGG</sequence>
<gene>
    <name evidence="1" type="ORF">ANCCAN_28076</name>
</gene>
<name>A0A368F258_ANCCA</name>
<evidence type="ECO:0000313" key="2">
    <source>
        <dbReference type="Proteomes" id="UP000252519"/>
    </source>
</evidence>
<dbReference type="AlphaFoldDB" id="A0A368F258"/>
<organism evidence="1 2">
    <name type="scientific">Ancylostoma caninum</name>
    <name type="common">Dog hookworm</name>
    <dbReference type="NCBI Taxonomy" id="29170"/>
    <lineage>
        <taxon>Eukaryota</taxon>
        <taxon>Metazoa</taxon>
        <taxon>Ecdysozoa</taxon>
        <taxon>Nematoda</taxon>
        <taxon>Chromadorea</taxon>
        <taxon>Rhabditida</taxon>
        <taxon>Rhabditina</taxon>
        <taxon>Rhabditomorpha</taxon>
        <taxon>Strongyloidea</taxon>
        <taxon>Ancylostomatidae</taxon>
        <taxon>Ancylostomatinae</taxon>
        <taxon>Ancylostoma</taxon>
    </lineage>
</organism>
<dbReference type="Proteomes" id="UP000252519">
    <property type="component" value="Unassembled WGS sequence"/>
</dbReference>
<protein>
    <submittedName>
        <fullName evidence="1">Uncharacterized protein</fullName>
    </submittedName>
</protein>
<proteinExistence type="predicted"/>
<dbReference type="EMBL" id="JOJR01009171">
    <property type="protein sequence ID" value="RCN26204.1"/>
    <property type="molecule type" value="Genomic_DNA"/>
</dbReference>
<dbReference type="STRING" id="29170.A0A368F258"/>
<feature type="non-terminal residue" evidence="1">
    <location>
        <position position="1"/>
    </location>
</feature>
<reference evidence="1 2" key="1">
    <citation type="submission" date="2014-10" db="EMBL/GenBank/DDBJ databases">
        <title>Draft genome of the hookworm Ancylostoma caninum.</title>
        <authorList>
            <person name="Mitreva M."/>
        </authorList>
    </citation>
    <scope>NUCLEOTIDE SEQUENCE [LARGE SCALE GENOMIC DNA]</scope>
    <source>
        <strain evidence="1 2">Baltimore</strain>
    </source>
</reference>
<accession>A0A368F258</accession>
<evidence type="ECO:0000313" key="1">
    <source>
        <dbReference type="EMBL" id="RCN26204.1"/>
    </source>
</evidence>
<comment type="caution">
    <text evidence="1">The sequence shown here is derived from an EMBL/GenBank/DDBJ whole genome shotgun (WGS) entry which is preliminary data.</text>
</comment>
<dbReference type="OrthoDB" id="5860900at2759"/>
<keyword evidence="2" id="KW-1185">Reference proteome</keyword>